<protein>
    <recommendedName>
        <fullName evidence="7">Large ribosomal subunit protein mL45</fullName>
    </recommendedName>
    <alternativeName>
        <fullName evidence="8">39S ribosomal protein L45, mitochondrial</fullName>
    </alternativeName>
</protein>
<feature type="domain" description="Tim44-like" evidence="9">
    <location>
        <begin position="121"/>
        <end position="268"/>
    </location>
</feature>
<dbReference type="Gene3D" id="3.10.450.240">
    <property type="match status" value="1"/>
</dbReference>
<evidence type="ECO:0000259" key="9">
    <source>
        <dbReference type="SMART" id="SM00978"/>
    </source>
</evidence>
<evidence type="ECO:0000313" key="11">
    <source>
        <dbReference type="Proteomes" id="UP000276133"/>
    </source>
</evidence>
<comment type="subcellular location">
    <subcellularLocation>
        <location evidence="1">Mitochondrion</location>
    </subcellularLocation>
</comment>
<dbReference type="EMBL" id="REGN01000798">
    <property type="protein sequence ID" value="RNA38963.1"/>
    <property type="molecule type" value="Genomic_DNA"/>
</dbReference>
<evidence type="ECO:0000256" key="3">
    <source>
        <dbReference type="ARBA" id="ARBA00022980"/>
    </source>
</evidence>
<dbReference type="STRING" id="10195.A0A3M7ST51"/>
<dbReference type="AlphaFoldDB" id="A0A3M7ST51"/>
<dbReference type="InterPro" id="IPR051975">
    <property type="entry name" value="mtLSU_mL45"/>
</dbReference>
<name>A0A3M7ST51_BRAPC</name>
<dbReference type="PANTHER" id="PTHR28554">
    <property type="entry name" value="39S RIBOSOMAL PROTEIN L45, MITOCHONDRIAL"/>
    <property type="match status" value="1"/>
</dbReference>
<sequence length="317" mass="37036">MLSIMNKYRNIFLHSQTMLSAFEQTATRSMATHWDPKFRRLRKNKFTKPKLLEFDTNTKDKVKRGIEPPTSFIYKPINITSSKEIFDPYIPPEGDGKASLFSKEFAKGAVEKITKTTSKKFKHLRLIKKSDNSFDENLFAETAQQIYIDAHSTLSKRDPEEMLNFVTENALMKMHHNMKFKTIRWNWIESLEEPVVKHLVTREMLVKTNLYAQVTVRIHSKQMLAVYDRFGRLAFGSDTLPKDVLEYVVFEKHLSDPYGSWRLHDKIVPSWSPAKTPVIRSYALPEPFKTDEDLEKKIVSKFKGDDSHLDKIQEEKA</sequence>
<evidence type="ECO:0000256" key="8">
    <source>
        <dbReference type="ARBA" id="ARBA00043031"/>
    </source>
</evidence>
<dbReference type="SUPFAM" id="SSF54427">
    <property type="entry name" value="NTF2-like"/>
    <property type="match status" value="1"/>
</dbReference>
<dbReference type="InterPro" id="IPR007379">
    <property type="entry name" value="Tim44-like_dom"/>
</dbReference>
<keyword evidence="4" id="KW-0496">Mitochondrion</keyword>
<dbReference type="PANTHER" id="PTHR28554:SF1">
    <property type="entry name" value="LARGE RIBOSOMAL SUBUNIT PROTEIN ML45"/>
    <property type="match status" value="1"/>
</dbReference>
<gene>
    <name evidence="10" type="ORF">BpHYR1_041640</name>
</gene>
<keyword evidence="11" id="KW-1185">Reference proteome</keyword>
<keyword evidence="2" id="KW-0809">Transit peptide</keyword>
<keyword evidence="5" id="KW-0687">Ribonucleoprotein</keyword>
<evidence type="ECO:0000256" key="2">
    <source>
        <dbReference type="ARBA" id="ARBA00022946"/>
    </source>
</evidence>
<evidence type="ECO:0000313" key="10">
    <source>
        <dbReference type="EMBL" id="RNA38963.1"/>
    </source>
</evidence>
<evidence type="ECO:0000256" key="5">
    <source>
        <dbReference type="ARBA" id="ARBA00023274"/>
    </source>
</evidence>
<reference evidence="10 11" key="1">
    <citation type="journal article" date="2018" name="Sci. Rep.">
        <title>Genomic signatures of local adaptation to the degree of environmental predictability in rotifers.</title>
        <authorList>
            <person name="Franch-Gras L."/>
            <person name="Hahn C."/>
            <person name="Garcia-Roger E.M."/>
            <person name="Carmona M.J."/>
            <person name="Serra M."/>
            <person name="Gomez A."/>
        </authorList>
    </citation>
    <scope>NUCLEOTIDE SEQUENCE [LARGE SCALE GENOMIC DNA]</scope>
    <source>
        <strain evidence="10">HYR1</strain>
    </source>
</reference>
<dbReference type="Pfam" id="PF04280">
    <property type="entry name" value="Tim44"/>
    <property type="match status" value="1"/>
</dbReference>
<proteinExistence type="inferred from homology"/>
<evidence type="ECO:0000256" key="6">
    <source>
        <dbReference type="ARBA" id="ARBA00038073"/>
    </source>
</evidence>
<keyword evidence="3" id="KW-0689">Ribosomal protein</keyword>
<dbReference type="OrthoDB" id="19619at2759"/>
<organism evidence="10 11">
    <name type="scientific">Brachionus plicatilis</name>
    <name type="common">Marine rotifer</name>
    <name type="synonym">Brachionus muelleri</name>
    <dbReference type="NCBI Taxonomy" id="10195"/>
    <lineage>
        <taxon>Eukaryota</taxon>
        <taxon>Metazoa</taxon>
        <taxon>Spiralia</taxon>
        <taxon>Gnathifera</taxon>
        <taxon>Rotifera</taxon>
        <taxon>Eurotatoria</taxon>
        <taxon>Monogononta</taxon>
        <taxon>Pseudotrocha</taxon>
        <taxon>Ploima</taxon>
        <taxon>Brachionidae</taxon>
        <taxon>Brachionus</taxon>
    </lineage>
</organism>
<comment type="similarity">
    <text evidence="6">Belongs to the mitochondrion-specific ribosomal protein mL45 family.</text>
</comment>
<evidence type="ECO:0000256" key="4">
    <source>
        <dbReference type="ARBA" id="ARBA00023128"/>
    </source>
</evidence>
<accession>A0A3M7ST51</accession>
<dbReference type="GO" id="GO:0005739">
    <property type="term" value="C:mitochondrion"/>
    <property type="evidence" value="ECO:0007669"/>
    <property type="project" value="UniProtKB-SubCell"/>
</dbReference>
<comment type="caution">
    <text evidence="10">The sequence shown here is derived from an EMBL/GenBank/DDBJ whole genome shotgun (WGS) entry which is preliminary data.</text>
</comment>
<dbReference type="GO" id="GO:0005840">
    <property type="term" value="C:ribosome"/>
    <property type="evidence" value="ECO:0007669"/>
    <property type="project" value="UniProtKB-KW"/>
</dbReference>
<dbReference type="FunFam" id="3.10.450.240:FF:000003">
    <property type="entry name" value="39S ribosomal protein L45, mitochondrial"/>
    <property type="match status" value="1"/>
</dbReference>
<dbReference type="SMART" id="SM00978">
    <property type="entry name" value="Tim44"/>
    <property type="match status" value="1"/>
</dbReference>
<dbReference type="GO" id="GO:1990904">
    <property type="term" value="C:ribonucleoprotein complex"/>
    <property type="evidence" value="ECO:0007669"/>
    <property type="project" value="UniProtKB-KW"/>
</dbReference>
<evidence type="ECO:0000256" key="7">
    <source>
        <dbReference type="ARBA" id="ARBA00039448"/>
    </source>
</evidence>
<evidence type="ECO:0000256" key="1">
    <source>
        <dbReference type="ARBA" id="ARBA00004173"/>
    </source>
</evidence>
<dbReference type="Proteomes" id="UP000276133">
    <property type="component" value="Unassembled WGS sequence"/>
</dbReference>
<dbReference type="InterPro" id="IPR032710">
    <property type="entry name" value="NTF2-like_dom_sf"/>
</dbReference>